<sequence length="192" mass="21793">MIKIKLLFLLGTLTSALLFAGCQMPPSQTQSDSYKNQIPASVGSKHIAMTKHNRFVRVSDSICVIKAYDERNGNILYRQSGAYIQKITYDKFAQHSPATYLLQSYDEHSARAEVQAKGCNILVHPQIIYWAEKTFESQNIVVKLSMYDAMSYQMVNEVTLSGSAIRQGFQHESGLSTIDHALEQYINWLYKN</sequence>
<evidence type="ECO:0000313" key="3">
    <source>
        <dbReference type="Proteomes" id="UP000250086"/>
    </source>
</evidence>
<organism evidence="2 3">
    <name type="scientific">Anaerobiospirillum thomasii</name>
    <dbReference type="NCBI Taxonomy" id="179995"/>
    <lineage>
        <taxon>Bacteria</taxon>
        <taxon>Pseudomonadati</taxon>
        <taxon>Pseudomonadota</taxon>
        <taxon>Gammaproteobacteria</taxon>
        <taxon>Aeromonadales</taxon>
        <taxon>Succinivibrionaceae</taxon>
        <taxon>Anaerobiospirillum</taxon>
    </lineage>
</organism>
<accession>A0A2X0VNP1</accession>
<keyword evidence="1" id="KW-0732">Signal</keyword>
<evidence type="ECO:0000256" key="1">
    <source>
        <dbReference type="SAM" id="SignalP"/>
    </source>
</evidence>
<gene>
    <name evidence="2" type="ORF">NCTC13093_00260</name>
</gene>
<protein>
    <submittedName>
        <fullName evidence="2">Uncharacterized protein</fullName>
    </submittedName>
</protein>
<proteinExistence type="predicted"/>
<evidence type="ECO:0000313" key="2">
    <source>
        <dbReference type="EMBL" id="SPT68910.1"/>
    </source>
</evidence>
<feature type="signal peptide" evidence="1">
    <location>
        <begin position="1"/>
        <end position="20"/>
    </location>
</feature>
<dbReference type="EMBL" id="UAPV01000001">
    <property type="protein sequence ID" value="SPT68910.1"/>
    <property type="molecule type" value="Genomic_DNA"/>
</dbReference>
<reference evidence="2 3" key="1">
    <citation type="submission" date="2018-06" db="EMBL/GenBank/DDBJ databases">
        <authorList>
            <consortium name="Pathogen Informatics"/>
            <person name="Doyle S."/>
        </authorList>
    </citation>
    <scope>NUCLEOTIDE SEQUENCE [LARGE SCALE GENOMIC DNA]</scope>
    <source>
        <strain evidence="2 3">NCTC13093</strain>
    </source>
</reference>
<keyword evidence="3" id="KW-1185">Reference proteome</keyword>
<name>A0A2X0VNP1_9GAMM</name>
<dbReference type="AlphaFoldDB" id="A0A2X0VNP1"/>
<dbReference type="RefSeq" id="WP_113743120.1">
    <property type="nucleotide sequence ID" value="NZ_UAPU01000006.1"/>
</dbReference>
<feature type="chain" id="PRO_5016078285" evidence="1">
    <location>
        <begin position="21"/>
        <end position="192"/>
    </location>
</feature>
<dbReference type="PROSITE" id="PS51257">
    <property type="entry name" value="PROKAR_LIPOPROTEIN"/>
    <property type="match status" value="1"/>
</dbReference>
<dbReference type="Proteomes" id="UP000250086">
    <property type="component" value="Unassembled WGS sequence"/>
</dbReference>